<comment type="caution">
    <text evidence="2">The sequence shown here is derived from an EMBL/GenBank/DDBJ whole genome shotgun (WGS) entry which is preliminary data.</text>
</comment>
<reference evidence="2 3" key="1">
    <citation type="submission" date="2020-11" db="EMBL/GenBank/DDBJ databases">
        <title>genome sequence of strain KACC 18849.</title>
        <authorList>
            <person name="Gao J."/>
            <person name="Zhang X."/>
        </authorList>
    </citation>
    <scope>NUCLEOTIDE SEQUENCE [LARGE SCALE GENOMIC DNA]</scope>
    <source>
        <strain evidence="2 3">KACC 18849</strain>
    </source>
</reference>
<evidence type="ECO:0000313" key="3">
    <source>
        <dbReference type="Proteomes" id="UP000639859"/>
    </source>
</evidence>
<accession>A0ABS0SRU2</accession>
<evidence type="ECO:0000313" key="2">
    <source>
        <dbReference type="EMBL" id="MBI1682345.1"/>
    </source>
</evidence>
<organism evidence="2 3">
    <name type="scientific">Caulobacter hibisci</name>
    <dbReference type="NCBI Taxonomy" id="2035993"/>
    <lineage>
        <taxon>Bacteria</taxon>
        <taxon>Pseudomonadati</taxon>
        <taxon>Pseudomonadota</taxon>
        <taxon>Alphaproteobacteria</taxon>
        <taxon>Caulobacterales</taxon>
        <taxon>Caulobacteraceae</taxon>
        <taxon>Caulobacter</taxon>
    </lineage>
</organism>
<feature type="region of interest" description="Disordered" evidence="1">
    <location>
        <begin position="60"/>
        <end position="79"/>
    </location>
</feature>
<evidence type="ECO:0000256" key="1">
    <source>
        <dbReference type="SAM" id="MobiDB-lite"/>
    </source>
</evidence>
<dbReference type="EMBL" id="JADWOX010000001">
    <property type="protein sequence ID" value="MBI1682345.1"/>
    <property type="molecule type" value="Genomic_DNA"/>
</dbReference>
<keyword evidence="3" id="KW-1185">Reference proteome</keyword>
<dbReference type="RefSeq" id="WP_198574301.1">
    <property type="nucleotide sequence ID" value="NZ_JADWOX010000001.1"/>
</dbReference>
<dbReference type="Proteomes" id="UP000639859">
    <property type="component" value="Unassembled WGS sequence"/>
</dbReference>
<name>A0ABS0SRU2_9CAUL</name>
<protein>
    <submittedName>
        <fullName evidence="2">Uncharacterized protein</fullName>
    </submittedName>
</protein>
<sequence length="79" mass="8700">MSIPALFTARGGVVLFRMRPVPDWVVEDLRKAIVREGLNVPMQGDAFGVWQGALEQLTQADDAAQSQRRLTDNPPPRAA</sequence>
<proteinExistence type="predicted"/>
<gene>
    <name evidence="2" type="ORF">I4Q42_01540</name>
</gene>